<accession>A0ABP8YHF2</accession>
<gene>
    <name evidence="1" type="ORF">GCM10023350_11990</name>
</gene>
<organism evidence="1 2">
    <name type="scientific">Nocardioides endophyticus</name>
    <dbReference type="NCBI Taxonomy" id="1353775"/>
    <lineage>
        <taxon>Bacteria</taxon>
        <taxon>Bacillati</taxon>
        <taxon>Actinomycetota</taxon>
        <taxon>Actinomycetes</taxon>
        <taxon>Propionibacteriales</taxon>
        <taxon>Nocardioidaceae</taxon>
        <taxon>Nocardioides</taxon>
    </lineage>
</organism>
<name>A0ABP8YHF2_9ACTN</name>
<evidence type="ECO:0000313" key="1">
    <source>
        <dbReference type="EMBL" id="GAA4730355.1"/>
    </source>
</evidence>
<evidence type="ECO:0000313" key="2">
    <source>
        <dbReference type="Proteomes" id="UP001499882"/>
    </source>
</evidence>
<proteinExistence type="predicted"/>
<sequence length="83" mass="9189">MVSGQVGEWVHIGGLQRNVVYVSIGTWSVKPEQLWLLTPSMRRATDIRRLFPQPGVVDYGNTSTCTWSRCSRIARSPALSGGL</sequence>
<reference evidence="2" key="1">
    <citation type="journal article" date="2019" name="Int. J. Syst. Evol. Microbiol.">
        <title>The Global Catalogue of Microorganisms (GCM) 10K type strain sequencing project: providing services to taxonomists for standard genome sequencing and annotation.</title>
        <authorList>
            <consortium name="The Broad Institute Genomics Platform"/>
            <consortium name="The Broad Institute Genome Sequencing Center for Infectious Disease"/>
            <person name="Wu L."/>
            <person name="Ma J."/>
        </authorList>
    </citation>
    <scope>NUCLEOTIDE SEQUENCE [LARGE SCALE GENOMIC DNA]</scope>
    <source>
        <strain evidence="2">JCM 18532</strain>
    </source>
</reference>
<keyword evidence="2" id="KW-1185">Reference proteome</keyword>
<protein>
    <submittedName>
        <fullName evidence="1">Uncharacterized protein</fullName>
    </submittedName>
</protein>
<dbReference type="EMBL" id="BAABKN010000009">
    <property type="protein sequence ID" value="GAA4730355.1"/>
    <property type="molecule type" value="Genomic_DNA"/>
</dbReference>
<comment type="caution">
    <text evidence="1">The sequence shown here is derived from an EMBL/GenBank/DDBJ whole genome shotgun (WGS) entry which is preliminary data.</text>
</comment>
<dbReference type="Proteomes" id="UP001499882">
    <property type="component" value="Unassembled WGS sequence"/>
</dbReference>